<accession>A0A6A5S6Q0</accession>
<evidence type="ECO:0000313" key="3">
    <source>
        <dbReference type="Proteomes" id="UP000800038"/>
    </source>
</evidence>
<dbReference type="InterPro" id="IPR025676">
    <property type="entry name" value="Clr5_dom"/>
</dbReference>
<dbReference type="PANTHER" id="PTHR38788">
    <property type="entry name" value="CLR5 DOMAIN-CONTAINING PROTEIN"/>
    <property type="match status" value="1"/>
</dbReference>
<gene>
    <name evidence="2" type="ORF">EJ02DRAFT_359368</name>
</gene>
<reference evidence="2" key="1">
    <citation type="journal article" date="2020" name="Stud. Mycol.">
        <title>101 Dothideomycetes genomes: a test case for predicting lifestyles and emergence of pathogens.</title>
        <authorList>
            <person name="Haridas S."/>
            <person name="Albert R."/>
            <person name="Binder M."/>
            <person name="Bloem J."/>
            <person name="Labutti K."/>
            <person name="Salamov A."/>
            <person name="Andreopoulos B."/>
            <person name="Baker S."/>
            <person name="Barry K."/>
            <person name="Bills G."/>
            <person name="Bluhm B."/>
            <person name="Cannon C."/>
            <person name="Castanera R."/>
            <person name="Culley D."/>
            <person name="Daum C."/>
            <person name="Ezra D."/>
            <person name="Gonzalez J."/>
            <person name="Henrissat B."/>
            <person name="Kuo A."/>
            <person name="Liang C."/>
            <person name="Lipzen A."/>
            <person name="Lutzoni F."/>
            <person name="Magnuson J."/>
            <person name="Mondo S."/>
            <person name="Nolan M."/>
            <person name="Ohm R."/>
            <person name="Pangilinan J."/>
            <person name="Park H.-J."/>
            <person name="Ramirez L."/>
            <person name="Alfaro M."/>
            <person name="Sun H."/>
            <person name="Tritt A."/>
            <person name="Yoshinaga Y."/>
            <person name="Zwiers L.-H."/>
            <person name="Turgeon B."/>
            <person name="Goodwin S."/>
            <person name="Spatafora J."/>
            <person name="Crous P."/>
            <person name="Grigoriev I."/>
        </authorList>
    </citation>
    <scope>NUCLEOTIDE SEQUENCE</scope>
    <source>
        <strain evidence="2">CBS 161.51</strain>
    </source>
</reference>
<dbReference type="Pfam" id="PF14420">
    <property type="entry name" value="Clr5"/>
    <property type="match status" value="1"/>
</dbReference>
<feature type="non-terminal residue" evidence="2">
    <location>
        <position position="1"/>
    </location>
</feature>
<keyword evidence="3" id="KW-1185">Reference proteome</keyword>
<dbReference type="AlphaFoldDB" id="A0A6A5S6Q0"/>
<dbReference type="OrthoDB" id="5986190at2759"/>
<dbReference type="PANTHER" id="PTHR38788:SF3">
    <property type="entry name" value="CLR5 DOMAIN-CONTAINING PROTEIN"/>
    <property type="match status" value="1"/>
</dbReference>
<proteinExistence type="predicted"/>
<evidence type="ECO:0000259" key="1">
    <source>
        <dbReference type="Pfam" id="PF14420"/>
    </source>
</evidence>
<sequence length="140" mass="16848">PSKFRKKKALTLHESDWASYKDRIIELHILENRPLREVREIMEKEFGFCAVIRQYRNRISEWKLDKNIKPDEMESIVRKRQRRKLIEVGKRGLRFRVRGFEVPSQKIDRWMKRKEIPESMSYSPGNPTCQFACFGGEAVY</sequence>
<protein>
    <recommendedName>
        <fullName evidence="1">Clr5 domain-containing protein</fullName>
    </recommendedName>
</protein>
<dbReference type="Proteomes" id="UP000800038">
    <property type="component" value="Unassembled WGS sequence"/>
</dbReference>
<evidence type="ECO:0000313" key="2">
    <source>
        <dbReference type="EMBL" id="KAF1936341.1"/>
    </source>
</evidence>
<name>A0A6A5S6Q0_9PLEO</name>
<feature type="domain" description="Clr5" evidence="1">
    <location>
        <begin position="14"/>
        <end position="66"/>
    </location>
</feature>
<organism evidence="2 3">
    <name type="scientific">Clathrospora elynae</name>
    <dbReference type="NCBI Taxonomy" id="706981"/>
    <lineage>
        <taxon>Eukaryota</taxon>
        <taxon>Fungi</taxon>
        <taxon>Dikarya</taxon>
        <taxon>Ascomycota</taxon>
        <taxon>Pezizomycotina</taxon>
        <taxon>Dothideomycetes</taxon>
        <taxon>Pleosporomycetidae</taxon>
        <taxon>Pleosporales</taxon>
        <taxon>Diademaceae</taxon>
        <taxon>Clathrospora</taxon>
    </lineage>
</organism>
<dbReference type="EMBL" id="ML976195">
    <property type="protein sequence ID" value="KAF1936341.1"/>
    <property type="molecule type" value="Genomic_DNA"/>
</dbReference>